<comment type="caution">
    <text evidence="2">The sequence shown here is derived from an EMBL/GenBank/DDBJ whole genome shotgun (WGS) entry which is preliminary data.</text>
</comment>
<organism evidence="2 3">
    <name type="scientific">Armadillidium nasatum</name>
    <dbReference type="NCBI Taxonomy" id="96803"/>
    <lineage>
        <taxon>Eukaryota</taxon>
        <taxon>Metazoa</taxon>
        <taxon>Ecdysozoa</taxon>
        <taxon>Arthropoda</taxon>
        <taxon>Crustacea</taxon>
        <taxon>Multicrustacea</taxon>
        <taxon>Malacostraca</taxon>
        <taxon>Eumalacostraca</taxon>
        <taxon>Peracarida</taxon>
        <taxon>Isopoda</taxon>
        <taxon>Oniscidea</taxon>
        <taxon>Crinocheta</taxon>
        <taxon>Armadillidiidae</taxon>
        <taxon>Armadillidium</taxon>
    </lineage>
</organism>
<dbReference type="AlphaFoldDB" id="A0A5N5TI81"/>
<evidence type="ECO:0000313" key="2">
    <source>
        <dbReference type="EMBL" id="KAB7506191.1"/>
    </source>
</evidence>
<gene>
    <name evidence="2" type="ORF">Anas_07085</name>
</gene>
<dbReference type="OrthoDB" id="10526079at2759"/>
<proteinExistence type="predicted"/>
<protein>
    <submittedName>
        <fullName evidence="2">Uncharacterized protein</fullName>
    </submittedName>
</protein>
<dbReference type="Proteomes" id="UP000326759">
    <property type="component" value="Unassembled WGS sequence"/>
</dbReference>
<name>A0A5N5TI81_9CRUS</name>
<keyword evidence="3" id="KW-1185">Reference proteome</keyword>
<evidence type="ECO:0000313" key="3">
    <source>
        <dbReference type="Proteomes" id="UP000326759"/>
    </source>
</evidence>
<sequence length="589" mass="65215">MRNVAIVLKEDGKVAATSLDGGQDMLCLTSEENRDFYEKTNENNLEEGSSLGVQNDTVTSTPHIDKGESECEFHLDRAMISTTGKLLTDSEFSSSIQDSSSSLCSDSENEAKTRTVGLSSETSCTSIEMMNPKDIQRPKRHRRKKIPEVFMKNSASISSNVSNDSAHIVGNDHVDSVSTSLQPPKNFENVHKEAEEETIEHVSTEGVGNDGFEEMDLRSNAQSDLKIVNERLKEVPKDSHSDCNNTNAQLSVIYIEDLNGEESTTDPLTPPIPKKKKFTTKLQLSTGEQVSSISKEENNNIGLQSLSTAEVNMKSINENNNCNSKFSESCKKDVMAELKSTIENPDVNSDHRPIILNLKQKENRDWDIGKPSEYNIILDVNKKNGGDCYASDNTFVRSASASSYESFDTNSLKKSSPSTETSYESVPPPLPDSRIPQASDCDSKTSSVLSRQSSFSDNDSVEFTKPNAPAFSISTYESRASKLSYNKKLSRSGSLASFKDIQTTEFSPSDDRKLNRSDSQRNEVFRSDNLKKKCTSTTFLNLTSNKDDDDDERISFNSNIRPSLIKSRSRASLLENGSDFTDSIDDMVS</sequence>
<feature type="compositionally biased region" description="Polar residues" evidence="1">
    <location>
        <begin position="444"/>
        <end position="458"/>
    </location>
</feature>
<accession>A0A5N5TI81</accession>
<evidence type="ECO:0000256" key="1">
    <source>
        <dbReference type="SAM" id="MobiDB-lite"/>
    </source>
</evidence>
<feature type="compositionally biased region" description="Low complexity" evidence="1">
    <location>
        <begin position="97"/>
        <end position="106"/>
    </location>
</feature>
<feature type="region of interest" description="Disordered" evidence="1">
    <location>
        <begin position="97"/>
        <end position="118"/>
    </location>
</feature>
<feature type="compositionally biased region" description="Polar residues" evidence="1">
    <location>
        <begin position="406"/>
        <end position="424"/>
    </location>
</feature>
<reference evidence="2 3" key="1">
    <citation type="journal article" date="2019" name="PLoS Biol.">
        <title>Sex chromosomes control vertical transmission of feminizing Wolbachia symbionts in an isopod.</title>
        <authorList>
            <person name="Becking T."/>
            <person name="Chebbi M.A."/>
            <person name="Giraud I."/>
            <person name="Moumen B."/>
            <person name="Laverre T."/>
            <person name="Caubet Y."/>
            <person name="Peccoud J."/>
            <person name="Gilbert C."/>
            <person name="Cordaux R."/>
        </authorList>
    </citation>
    <scope>NUCLEOTIDE SEQUENCE [LARGE SCALE GENOMIC DNA]</scope>
    <source>
        <strain evidence="2">ANa2</strain>
        <tissue evidence="2">Whole body excluding digestive tract and cuticle</tissue>
    </source>
</reference>
<dbReference type="EMBL" id="SEYY01000949">
    <property type="protein sequence ID" value="KAB7506191.1"/>
    <property type="molecule type" value="Genomic_DNA"/>
</dbReference>
<feature type="region of interest" description="Disordered" evidence="1">
    <location>
        <begin position="406"/>
        <end position="461"/>
    </location>
</feature>